<evidence type="ECO:0000256" key="1">
    <source>
        <dbReference type="SAM" id="MobiDB-lite"/>
    </source>
</evidence>
<name>A0AAV4G129_9GAST</name>
<comment type="caution">
    <text evidence="2">The sequence shown here is derived from an EMBL/GenBank/DDBJ whole genome shotgun (WGS) entry which is preliminary data.</text>
</comment>
<proteinExistence type="predicted"/>
<feature type="compositionally biased region" description="Polar residues" evidence="1">
    <location>
        <begin position="27"/>
        <end position="43"/>
    </location>
</feature>
<sequence length="110" mass="12832">MKEGIKSAEENRELEREQKRTSRHQRTQPVPTSHTTPATDYTGNRCQRRCESRIGLYSHSRRCCDTDCLHIAMVSRDRSLPSTLILSTKVMLPQVYVYKRKSALPWVHQC</sequence>
<evidence type="ECO:0000313" key="2">
    <source>
        <dbReference type="EMBL" id="GFR78826.1"/>
    </source>
</evidence>
<reference evidence="2 3" key="1">
    <citation type="journal article" date="2021" name="Elife">
        <title>Chloroplast acquisition without the gene transfer in kleptoplastic sea slugs, Plakobranchus ocellatus.</title>
        <authorList>
            <person name="Maeda T."/>
            <person name="Takahashi S."/>
            <person name="Yoshida T."/>
            <person name="Shimamura S."/>
            <person name="Takaki Y."/>
            <person name="Nagai Y."/>
            <person name="Toyoda A."/>
            <person name="Suzuki Y."/>
            <person name="Arimoto A."/>
            <person name="Ishii H."/>
            <person name="Satoh N."/>
            <person name="Nishiyama T."/>
            <person name="Hasebe M."/>
            <person name="Maruyama T."/>
            <person name="Minagawa J."/>
            <person name="Obokata J."/>
            <person name="Shigenobu S."/>
        </authorList>
    </citation>
    <scope>NUCLEOTIDE SEQUENCE [LARGE SCALE GENOMIC DNA]</scope>
</reference>
<dbReference type="AlphaFoldDB" id="A0AAV4G129"/>
<accession>A0AAV4G129</accession>
<keyword evidence="3" id="KW-1185">Reference proteome</keyword>
<gene>
    <name evidence="2" type="ORF">ElyMa_002274100</name>
</gene>
<organism evidence="2 3">
    <name type="scientific">Elysia marginata</name>
    <dbReference type="NCBI Taxonomy" id="1093978"/>
    <lineage>
        <taxon>Eukaryota</taxon>
        <taxon>Metazoa</taxon>
        <taxon>Spiralia</taxon>
        <taxon>Lophotrochozoa</taxon>
        <taxon>Mollusca</taxon>
        <taxon>Gastropoda</taxon>
        <taxon>Heterobranchia</taxon>
        <taxon>Euthyneura</taxon>
        <taxon>Panpulmonata</taxon>
        <taxon>Sacoglossa</taxon>
        <taxon>Placobranchoidea</taxon>
        <taxon>Plakobranchidae</taxon>
        <taxon>Elysia</taxon>
    </lineage>
</organism>
<protein>
    <submittedName>
        <fullName evidence="2">Uncharacterized protein</fullName>
    </submittedName>
</protein>
<dbReference type="Proteomes" id="UP000762676">
    <property type="component" value="Unassembled WGS sequence"/>
</dbReference>
<evidence type="ECO:0000313" key="3">
    <source>
        <dbReference type="Proteomes" id="UP000762676"/>
    </source>
</evidence>
<feature type="region of interest" description="Disordered" evidence="1">
    <location>
        <begin position="1"/>
        <end position="43"/>
    </location>
</feature>
<feature type="compositionally biased region" description="Basic and acidic residues" evidence="1">
    <location>
        <begin position="1"/>
        <end position="20"/>
    </location>
</feature>
<dbReference type="EMBL" id="BMAT01004710">
    <property type="protein sequence ID" value="GFR78826.1"/>
    <property type="molecule type" value="Genomic_DNA"/>
</dbReference>